<dbReference type="PATRIC" id="fig|106592.7.peg.7404"/>
<evidence type="ECO:0000256" key="1">
    <source>
        <dbReference type="SAM" id="Phobius"/>
    </source>
</evidence>
<feature type="transmembrane region" description="Helical" evidence="1">
    <location>
        <begin position="90"/>
        <end position="108"/>
    </location>
</feature>
<name>A0A0L8BT85_ENSAD</name>
<keyword evidence="1" id="KW-1133">Transmembrane helix</keyword>
<gene>
    <name evidence="2" type="ORF">AC244_15495</name>
</gene>
<organism evidence="2 3">
    <name type="scientific">Ensifer adhaerens</name>
    <name type="common">Sinorhizobium morelense</name>
    <dbReference type="NCBI Taxonomy" id="106592"/>
    <lineage>
        <taxon>Bacteria</taxon>
        <taxon>Pseudomonadati</taxon>
        <taxon>Pseudomonadota</taxon>
        <taxon>Alphaproteobacteria</taxon>
        <taxon>Hyphomicrobiales</taxon>
        <taxon>Rhizobiaceae</taxon>
        <taxon>Sinorhizobium/Ensifer group</taxon>
        <taxon>Ensifer</taxon>
    </lineage>
</organism>
<reference evidence="3" key="1">
    <citation type="submission" date="2015-07" db="EMBL/GenBank/DDBJ databases">
        <title>Whole genome sequence of an Ensifer adhaerens strain isolated from a cave pool in the Wind Cave National Park.</title>
        <authorList>
            <person name="Eng W.W.H."/>
            <person name="Gan H.M."/>
            <person name="Barton H.A."/>
            <person name="Savka M.A."/>
        </authorList>
    </citation>
    <scope>NUCLEOTIDE SEQUENCE [LARGE SCALE GENOMIC DNA]</scope>
    <source>
        <strain evidence="3">SD006</strain>
    </source>
</reference>
<dbReference type="AlphaFoldDB" id="A0A0L8BT85"/>
<evidence type="ECO:0000313" key="2">
    <source>
        <dbReference type="EMBL" id="KOF17793.1"/>
    </source>
</evidence>
<dbReference type="RefSeq" id="WP_053249715.1">
    <property type="nucleotide sequence ID" value="NZ_LGAP01000009.1"/>
</dbReference>
<dbReference type="EMBL" id="LGAP01000009">
    <property type="protein sequence ID" value="KOF17793.1"/>
    <property type="molecule type" value="Genomic_DNA"/>
</dbReference>
<proteinExistence type="predicted"/>
<dbReference type="OrthoDB" id="9883025at2"/>
<feature type="transmembrane region" description="Helical" evidence="1">
    <location>
        <begin position="51"/>
        <end position="78"/>
    </location>
</feature>
<protein>
    <submittedName>
        <fullName evidence="2">Uncharacterized protein</fullName>
    </submittedName>
</protein>
<evidence type="ECO:0000313" key="3">
    <source>
        <dbReference type="Proteomes" id="UP000037425"/>
    </source>
</evidence>
<dbReference type="Proteomes" id="UP000037425">
    <property type="component" value="Unassembled WGS sequence"/>
</dbReference>
<comment type="caution">
    <text evidence="2">The sequence shown here is derived from an EMBL/GenBank/DDBJ whole genome shotgun (WGS) entry which is preliminary data.</text>
</comment>
<feature type="transmembrane region" description="Helical" evidence="1">
    <location>
        <begin position="114"/>
        <end position="135"/>
    </location>
</feature>
<sequence>MGETTDHRGEFVLPKRVWLLFLLTLLIGPLVGYSCSYFFAAAANFGFDVSLFVQGAIFAHALGLVPAIMSVLLVWCVVISSQRWSVRLPLAVLSGFLATALYAMMLGSTLQDDITFILLAGAIGAVAQITCIVLWRRLGGG</sequence>
<keyword evidence="1" id="KW-0812">Transmembrane</keyword>
<accession>A0A0L8BT85</accession>
<feature type="transmembrane region" description="Helical" evidence="1">
    <location>
        <begin position="17"/>
        <end position="39"/>
    </location>
</feature>
<keyword evidence="1" id="KW-0472">Membrane</keyword>